<dbReference type="Proteomes" id="UP000568380">
    <property type="component" value="Unassembled WGS sequence"/>
</dbReference>
<name>A0A7W8AE03_9ACTN</name>
<dbReference type="EMBL" id="JACHIN010000024">
    <property type="protein sequence ID" value="MBB5084557.1"/>
    <property type="molecule type" value="Genomic_DNA"/>
</dbReference>
<accession>A0A7W8AE03</accession>
<reference evidence="2 3" key="1">
    <citation type="submission" date="2020-08" db="EMBL/GenBank/DDBJ databases">
        <title>Genomic Encyclopedia of Type Strains, Phase IV (KMG-IV): sequencing the most valuable type-strain genomes for metagenomic binning, comparative biology and taxonomic classification.</title>
        <authorList>
            <person name="Goeker M."/>
        </authorList>
    </citation>
    <scope>NUCLEOTIDE SEQUENCE [LARGE SCALE GENOMIC DNA]</scope>
    <source>
        <strain evidence="2 3">DSM 45385</strain>
    </source>
</reference>
<dbReference type="Pfam" id="PF04075">
    <property type="entry name" value="F420H2_quin_red"/>
    <property type="match status" value="1"/>
</dbReference>
<dbReference type="PANTHER" id="PTHR46865">
    <property type="entry name" value="OXIDOREDUCTASE-RELATED"/>
    <property type="match status" value="1"/>
</dbReference>
<dbReference type="Gene3D" id="3.30.9.10">
    <property type="entry name" value="D-Amino Acid Oxidase, subunit A, domain 2"/>
    <property type="match status" value="1"/>
</dbReference>
<keyword evidence="3" id="KW-1185">Reference proteome</keyword>
<dbReference type="Pfam" id="PF01494">
    <property type="entry name" value="FAD_binding_3"/>
    <property type="match status" value="1"/>
</dbReference>
<dbReference type="Gene3D" id="3.50.50.60">
    <property type="entry name" value="FAD/NAD(P)-binding domain"/>
    <property type="match status" value="1"/>
</dbReference>
<dbReference type="InterPro" id="IPR036188">
    <property type="entry name" value="FAD/NAD-bd_sf"/>
</dbReference>
<dbReference type="InterPro" id="IPR051704">
    <property type="entry name" value="FAD_aromatic-hydroxylase"/>
</dbReference>
<sequence length="535" mass="58953">MRVLINGGGVAGLTLAYWLRRNGIEPVVLERSPHGRLGEYGIDFLGTAHDVAGRMGIVDRLEAQQLPVDSVDFVDASGRAWARLTVPLLDRVIKGPRLGLMQNTLEEALLEAVRDDVEIRFGESIEGVRIVRGGVEADLASGGTEKFDLLVGADGSHSLTRELVFGAEERFARYLGCRLASYKVPDRYHLGRVRAHYTEPGRQTVVYPTGRADELAALFVFRARYGGAVPRQERLDLLRSAFDGMGWITPALLEDAPADGDVFMDTVTQIVLPSWHRGRVVLVGDACGSLTMLSAQGVSMAMGGAYLLAEALRDEREPERAFDRYERRMRGEVARRQRTARLFTRTLIPATRPRLLVQRTVTRTITRAAFAPVLRRRFGTGTILAKRAAPPTGWRRRAWRLPIGLFRAGLGRLVPHRMMLLTHTGRNSGQPRQAVIEIVARDRGSVVAASGFGTGADWYRNVLKTPEVTIQIGGHPRPAVAVPLSAAEGADVMATYAARHPAAARRLCDLMGFDDVLDFRQVGGRIPFVRFSAPR</sequence>
<dbReference type="PANTHER" id="PTHR46865:SF8">
    <property type="entry name" value="POSSIBLE OXIDOREDUCTASE"/>
    <property type="match status" value="1"/>
</dbReference>
<dbReference type="InterPro" id="IPR004378">
    <property type="entry name" value="F420H2_quin_Rdtase"/>
</dbReference>
<dbReference type="GO" id="GO:0071949">
    <property type="term" value="F:FAD binding"/>
    <property type="evidence" value="ECO:0007669"/>
    <property type="project" value="InterPro"/>
</dbReference>
<dbReference type="PRINTS" id="PR00420">
    <property type="entry name" value="RNGMNOXGNASE"/>
</dbReference>
<dbReference type="GO" id="GO:0016491">
    <property type="term" value="F:oxidoreductase activity"/>
    <property type="evidence" value="ECO:0007669"/>
    <property type="project" value="InterPro"/>
</dbReference>
<comment type="caution">
    <text evidence="2">The sequence shown here is derived from an EMBL/GenBank/DDBJ whole genome shotgun (WGS) entry which is preliminary data.</text>
</comment>
<evidence type="ECO:0000313" key="3">
    <source>
        <dbReference type="Proteomes" id="UP000568380"/>
    </source>
</evidence>
<proteinExistence type="predicted"/>
<organism evidence="2 3">
    <name type="scientific">Nonomuraea endophytica</name>
    <dbReference type="NCBI Taxonomy" id="714136"/>
    <lineage>
        <taxon>Bacteria</taxon>
        <taxon>Bacillati</taxon>
        <taxon>Actinomycetota</taxon>
        <taxon>Actinomycetes</taxon>
        <taxon>Streptosporangiales</taxon>
        <taxon>Streptosporangiaceae</taxon>
        <taxon>Nonomuraea</taxon>
    </lineage>
</organism>
<dbReference type="InterPro" id="IPR012349">
    <property type="entry name" value="Split_barrel_FMN-bd"/>
</dbReference>
<dbReference type="AlphaFoldDB" id="A0A7W8AE03"/>
<protein>
    <submittedName>
        <fullName evidence="2">Deazaflavin-dependent oxidoreductase (Nitroreductase family)</fullName>
    </submittedName>
</protein>
<evidence type="ECO:0000313" key="2">
    <source>
        <dbReference type="EMBL" id="MBB5084557.1"/>
    </source>
</evidence>
<dbReference type="NCBIfam" id="TIGR00026">
    <property type="entry name" value="hi_GC_TIGR00026"/>
    <property type="match status" value="1"/>
</dbReference>
<dbReference type="SUPFAM" id="SSF51905">
    <property type="entry name" value="FAD/NAD(P)-binding domain"/>
    <property type="match status" value="1"/>
</dbReference>
<dbReference type="RefSeq" id="WP_184974711.1">
    <property type="nucleotide sequence ID" value="NZ_JACHIN010000024.1"/>
</dbReference>
<feature type="domain" description="FAD-binding" evidence="1">
    <location>
        <begin position="2"/>
        <end position="328"/>
    </location>
</feature>
<evidence type="ECO:0000259" key="1">
    <source>
        <dbReference type="Pfam" id="PF01494"/>
    </source>
</evidence>
<dbReference type="Gene3D" id="2.30.110.10">
    <property type="entry name" value="Electron Transport, Fmn-binding Protein, Chain A"/>
    <property type="match status" value="1"/>
</dbReference>
<gene>
    <name evidence="2" type="ORF">HNR40_010066</name>
</gene>
<dbReference type="InterPro" id="IPR002938">
    <property type="entry name" value="FAD-bd"/>
</dbReference>